<sequence>AVGRGLANLGSKARAYPRQTGAGLVGLVLLAAAGFYGWHWYSNLPQPHTASYSLHKPNLTDYTQQTPVVDNLQVRFGESVAPLSAIGKPVTEGITLKPAVAGTWRWADDRSLLFVPEKDWPIDAHYTLDMAKK</sequence>
<reference evidence="2 3" key="1">
    <citation type="submission" date="2020-04" db="EMBL/GenBank/DDBJ databases">
        <title>Molecular characterization of pseudomonads from Agaricus bisporus reveal novel blotch 2 pathogens in Western Europe.</title>
        <authorList>
            <person name="Taparia T."/>
            <person name="Krijger M."/>
            <person name="Haynes E."/>
            <person name="Elpinstone J.G."/>
            <person name="Noble R."/>
            <person name="Van Der Wolf J."/>
        </authorList>
    </citation>
    <scope>NUCLEOTIDE SEQUENCE [LARGE SCALE GENOMIC DNA]</scope>
    <source>
        <strain evidence="2 3">IPO3737</strain>
    </source>
</reference>
<keyword evidence="1" id="KW-0472">Membrane</keyword>
<proteinExistence type="predicted"/>
<feature type="non-terminal residue" evidence="2">
    <location>
        <position position="1"/>
    </location>
</feature>
<dbReference type="Proteomes" id="UP000520592">
    <property type="component" value="Unassembled WGS sequence"/>
</dbReference>
<keyword evidence="1" id="KW-1133">Transmembrane helix</keyword>
<dbReference type="Gene3D" id="2.60.40.3710">
    <property type="match status" value="1"/>
</dbReference>
<comment type="caution">
    <text evidence="2">The sequence shown here is derived from an EMBL/GenBank/DDBJ whole genome shotgun (WGS) entry which is preliminary data.</text>
</comment>
<dbReference type="EMBL" id="JACAQD010000132">
    <property type="protein sequence ID" value="NWC37558.1"/>
    <property type="molecule type" value="Genomic_DNA"/>
</dbReference>
<name>A0A7Y7YJU3_9PSED</name>
<dbReference type="RefSeq" id="WP_177081250.1">
    <property type="nucleotide sequence ID" value="NZ_JACAQD010000132.1"/>
</dbReference>
<organism evidence="2 3">
    <name type="scientific">Pseudomonas gingeri</name>
    <dbReference type="NCBI Taxonomy" id="117681"/>
    <lineage>
        <taxon>Bacteria</taxon>
        <taxon>Pseudomonadati</taxon>
        <taxon>Pseudomonadota</taxon>
        <taxon>Gammaproteobacteria</taxon>
        <taxon>Pseudomonadales</taxon>
        <taxon>Pseudomonadaceae</taxon>
        <taxon>Pseudomonas</taxon>
    </lineage>
</organism>
<protein>
    <submittedName>
        <fullName evidence="2">Uncharacterized protein</fullName>
    </submittedName>
</protein>
<evidence type="ECO:0000256" key="1">
    <source>
        <dbReference type="SAM" id="Phobius"/>
    </source>
</evidence>
<feature type="transmembrane region" description="Helical" evidence="1">
    <location>
        <begin position="21"/>
        <end position="41"/>
    </location>
</feature>
<evidence type="ECO:0000313" key="2">
    <source>
        <dbReference type="EMBL" id="NWC37558.1"/>
    </source>
</evidence>
<accession>A0A7Y7YJU3</accession>
<evidence type="ECO:0000313" key="3">
    <source>
        <dbReference type="Proteomes" id="UP000520592"/>
    </source>
</evidence>
<gene>
    <name evidence="2" type="ORF">HX876_35040</name>
</gene>
<keyword evidence="1" id="KW-0812">Transmembrane</keyword>
<feature type="non-terminal residue" evidence="2">
    <location>
        <position position="133"/>
    </location>
</feature>
<dbReference type="AlphaFoldDB" id="A0A7Y7YJU3"/>